<accession>A0A1E3GTI1</accession>
<keyword evidence="2" id="KW-1185">Reference proteome</keyword>
<organism evidence="1 2">
    <name type="scientific">Methylophaga muralis</name>
    <dbReference type="NCBI Taxonomy" id="291169"/>
    <lineage>
        <taxon>Bacteria</taxon>
        <taxon>Pseudomonadati</taxon>
        <taxon>Pseudomonadota</taxon>
        <taxon>Gammaproteobacteria</taxon>
        <taxon>Thiotrichales</taxon>
        <taxon>Piscirickettsiaceae</taxon>
        <taxon>Methylophaga</taxon>
    </lineage>
</organism>
<evidence type="ECO:0000313" key="1">
    <source>
        <dbReference type="EMBL" id="ODN67235.1"/>
    </source>
</evidence>
<reference evidence="1 2" key="1">
    <citation type="submission" date="2016-07" db="EMBL/GenBank/DDBJ databases">
        <title>Draft Genome Sequence of Methylophaga muralis Bur 1.</title>
        <authorList>
            <person name="Vasilenko O.V."/>
            <person name="Doronina N.V."/>
            <person name="Shmareva M.N."/>
            <person name="Tarlachkov S.V."/>
            <person name="Mustakhimov I."/>
            <person name="Trotsenko Y.A."/>
        </authorList>
    </citation>
    <scope>NUCLEOTIDE SEQUENCE [LARGE SCALE GENOMIC DNA]</scope>
    <source>
        <strain evidence="1 2">Bur 1</strain>
    </source>
</reference>
<dbReference type="STRING" id="291169.A9E74_01139"/>
<comment type="caution">
    <text evidence="1">The sequence shown here is derived from an EMBL/GenBank/DDBJ whole genome shotgun (WGS) entry which is preliminary data.</text>
</comment>
<proteinExistence type="predicted"/>
<gene>
    <name evidence="1" type="ORF">A9E74_01139</name>
</gene>
<dbReference type="Proteomes" id="UP000094379">
    <property type="component" value="Unassembled WGS sequence"/>
</dbReference>
<evidence type="ECO:0000313" key="2">
    <source>
        <dbReference type="Proteomes" id="UP000094379"/>
    </source>
</evidence>
<sequence length="88" mass="10200">MLQVKDIPNAEIMQKFAARYPQTDIKSVITFLNLLRVGSDLTYGLNSYLAEYDLLQGRWWVLLLLMREDNLSSTPSAWQKKQVYHGPP</sequence>
<protein>
    <submittedName>
        <fullName evidence="1">Uncharacterized protein</fullName>
    </submittedName>
</protein>
<name>A0A1E3GTI1_9GAMM</name>
<dbReference type="RefSeq" id="WP_245652064.1">
    <property type="nucleotide sequence ID" value="NZ_MCRI01000008.1"/>
</dbReference>
<dbReference type="EMBL" id="MCRI01000008">
    <property type="protein sequence ID" value="ODN67235.1"/>
    <property type="molecule type" value="Genomic_DNA"/>
</dbReference>
<dbReference type="AlphaFoldDB" id="A0A1E3GTI1"/>